<dbReference type="Gene3D" id="3.30.710.10">
    <property type="entry name" value="Potassium Channel Kv1.1, Chain A"/>
    <property type="match status" value="1"/>
</dbReference>
<dbReference type="PROSITE" id="PS50144">
    <property type="entry name" value="MATH"/>
    <property type="match status" value="1"/>
</dbReference>
<feature type="domain" description="BTB" evidence="3">
    <location>
        <begin position="210"/>
        <end position="281"/>
    </location>
</feature>
<evidence type="ECO:0000313" key="5">
    <source>
        <dbReference type="EMBL" id="KAF8722520.1"/>
    </source>
</evidence>
<dbReference type="SMART" id="SM00225">
    <property type="entry name" value="BTB"/>
    <property type="match status" value="1"/>
</dbReference>
<comment type="caution">
    <text evidence="5">The sequence shown here is derived from an EMBL/GenBank/DDBJ whole genome shotgun (WGS) entry which is preliminary data.</text>
</comment>
<dbReference type="CDD" id="cd18280">
    <property type="entry name" value="BTB_POZ_BPM_plant"/>
    <property type="match status" value="1"/>
</dbReference>
<evidence type="ECO:0000259" key="3">
    <source>
        <dbReference type="PROSITE" id="PS50097"/>
    </source>
</evidence>
<dbReference type="InterPro" id="IPR000210">
    <property type="entry name" value="BTB/POZ_dom"/>
</dbReference>
<dbReference type="AlphaFoldDB" id="A0A835EXJ2"/>
<dbReference type="PANTHER" id="PTHR26379:SF422">
    <property type="entry name" value="BTB DOMAIN-CONTAINING PROTEIN"/>
    <property type="match status" value="1"/>
</dbReference>
<evidence type="ECO:0000259" key="4">
    <source>
        <dbReference type="PROSITE" id="PS50144"/>
    </source>
</evidence>
<dbReference type="GO" id="GO:0016567">
    <property type="term" value="P:protein ubiquitination"/>
    <property type="evidence" value="ECO:0007669"/>
    <property type="project" value="InterPro"/>
</dbReference>
<protein>
    <submittedName>
        <fullName evidence="5">Uncharacterized protein</fullName>
    </submittedName>
</protein>
<dbReference type="Proteomes" id="UP000636709">
    <property type="component" value="Unassembled WGS sequence"/>
</dbReference>
<proteinExistence type="predicted"/>
<dbReference type="InterPro" id="IPR011333">
    <property type="entry name" value="SKP1/BTB/POZ_sf"/>
</dbReference>
<dbReference type="Pfam" id="PF00651">
    <property type="entry name" value="BTB"/>
    <property type="match status" value="1"/>
</dbReference>
<dbReference type="OrthoDB" id="294378at2759"/>
<dbReference type="Pfam" id="PF22486">
    <property type="entry name" value="MATH_2"/>
    <property type="match status" value="1"/>
</dbReference>
<accession>A0A835EXJ2</accession>
<organism evidence="5 6">
    <name type="scientific">Digitaria exilis</name>
    <dbReference type="NCBI Taxonomy" id="1010633"/>
    <lineage>
        <taxon>Eukaryota</taxon>
        <taxon>Viridiplantae</taxon>
        <taxon>Streptophyta</taxon>
        <taxon>Embryophyta</taxon>
        <taxon>Tracheophyta</taxon>
        <taxon>Spermatophyta</taxon>
        <taxon>Magnoliopsida</taxon>
        <taxon>Liliopsida</taxon>
        <taxon>Poales</taxon>
        <taxon>Poaceae</taxon>
        <taxon>PACMAD clade</taxon>
        <taxon>Panicoideae</taxon>
        <taxon>Panicodae</taxon>
        <taxon>Paniceae</taxon>
        <taxon>Anthephorinae</taxon>
        <taxon>Digitaria</taxon>
    </lineage>
</organism>
<dbReference type="EMBL" id="JACEFO010001671">
    <property type="protein sequence ID" value="KAF8722520.1"/>
    <property type="molecule type" value="Genomic_DNA"/>
</dbReference>
<reference evidence="5" key="1">
    <citation type="submission" date="2020-07" db="EMBL/GenBank/DDBJ databases">
        <title>Genome sequence and genetic diversity analysis of an under-domesticated orphan crop, white fonio (Digitaria exilis).</title>
        <authorList>
            <person name="Bennetzen J.L."/>
            <person name="Chen S."/>
            <person name="Ma X."/>
            <person name="Wang X."/>
            <person name="Yssel A.E.J."/>
            <person name="Chaluvadi S.R."/>
            <person name="Johnson M."/>
            <person name="Gangashetty P."/>
            <person name="Hamidou F."/>
            <person name="Sanogo M.D."/>
            <person name="Zwaenepoel A."/>
            <person name="Wallace J."/>
            <person name="Van De Peer Y."/>
            <person name="Van Deynze A."/>
        </authorList>
    </citation>
    <scope>NUCLEOTIDE SEQUENCE</scope>
    <source>
        <tissue evidence="5">Leaves</tissue>
    </source>
</reference>
<dbReference type="SMART" id="SM00061">
    <property type="entry name" value="MATH"/>
    <property type="match status" value="1"/>
</dbReference>
<dbReference type="InterPro" id="IPR045005">
    <property type="entry name" value="BPM1-6"/>
</dbReference>
<dbReference type="CDD" id="cd00121">
    <property type="entry name" value="MATH"/>
    <property type="match status" value="1"/>
</dbReference>
<keyword evidence="6" id="KW-1185">Reference proteome</keyword>
<dbReference type="InterPro" id="IPR002083">
    <property type="entry name" value="MATH/TRAF_dom"/>
</dbReference>
<dbReference type="SUPFAM" id="SSF54695">
    <property type="entry name" value="POZ domain"/>
    <property type="match status" value="1"/>
</dbReference>
<sequence>MRPRGSRTDEGVKPFGLSAYRRAEGIALFQTLAAMATFYSASAIVASTETVQYVYEVDGYSRTKELPNGERIQSPTFWVGGYSWRIFYYPNGARPSCADYISVFLHLRRPIAKPIKVRARFSLLDRSGNPVPGRSSLYEEFEYLLLRDGHGVHEFIKRDFLEASEHLVGDCFRISCDISVPAKIRTEYRAPPLSDLQQHLGNLLVAKEGTDVTFQVGGETFSAHRCVLAARSPVFRAELFGSTKEGTVTTKGDCIQVNDMLAHVFETLLHFIYTDSLPEMSGLEEPMMAEHLLKAADRYGVQRLKLICEEKLSRDGRRWAGSTCPTDPGPQINKGPQAVYCVPAPSASKQRAASTSLVKLTNISMQSEANCEDDVVEKIAEGGGGGVLTSPCDGEIVAANEVGDDGLIVGGAAVGAQPHEVGGAANYFQRTSPNSTRGQSPSAPPLPAAGPAAARAVVLPVAVAGSVVDASDEPPRRHIMQRRSPLLLLSPSWPSRRPRRSFIFAVFELPFPCGGSDGETG</sequence>
<evidence type="ECO:0000256" key="1">
    <source>
        <dbReference type="ARBA" id="ARBA00004906"/>
    </source>
</evidence>
<comment type="pathway">
    <text evidence="1">Protein modification; protein ubiquitination.</text>
</comment>
<feature type="region of interest" description="Disordered" evidence="2">
    <location>
        <begin position="426"/>
        <end position="449"/>
    </location>
</feature>
<dbReference type="PROSITE" id="PS50097">
    <property type="entry name" value="BTB"/>
    <property type="match status" value="1"/>
</dbReference>
<feature type="domain" description="MATH" evidence="4">
    <location>
        <begin position="50"/>
        <end position="178"/>
    </location>
</feature>
<dbReference type="Gene3D" id="2.60.210.10">
    <property type="entry name" value="Apoptosis, Tumor Necrosis Factor Receptor Associated Protein 2, Chain A"/>
    <property type="match status" value="1"/>
</dbReference>
<dbReference type="PANTHER" id="PTHR26379">
    <property type="entry name" value="BTB/POZ AND MATH DOMAIN-CONTAINING PROTEIN 1"/>
    <property type="match status" value="1"/>
</dbReference>
<feature type="compositionally biased region" description="Polar residues" evidence="2">
    <location>
        <begin position="428"/>
        <end position="439"/>
    </location>
</feature>
<gene>
    <name evidence="5" type="ORF">HU200_022347</name>
</gene>
<evidence type="ECO:0000313" key="6">
    <source>
        <dbReference type="Proteomes" id="UP000636709"/>
    </source>
</evidence>
<dbReference type="SUPFAM" id="SSF49599">
    <property type="entry name" value="TRAF domain-like"/>
    <property type="match status" value="1"/>
</dbReference>
<evidence type="ECO:0000256" key="2">
    <source>
        <dbReference type="SAM" id="MobiDB-lite"/>
    </source>
</evidence>
<name>A0A835EXJ2_9POAL</name>
<dbReference type="InterPro" id="IPR008974">
    <property type="entry name" value="TRAF-like"/>
</dbReference>